<accession>A0A8X6SPF3</accession>
<protein>
    <submittedName>
        <fullName evidence="1">Uncharacterized protein</fullName>
    </submittedName>
</protein>
<keyword evidence="2" id="KW-1185">Reference proteome</keyword>
<comment type="caution">
    <text evidence="1">The sequence shown here is derived from an EMBL/GenBank/DDBJ whole genome shotgun (WGS) entry which is preliminary data.</text>
</comment>
<dbReference type="EMBL" id="BMAU01021345">
    <property type="protein sequence ID" value="GFY17522.1"/>
    <property type="molecule type" value="Genomic_DNA"/>
</dbReference>
<name>A0A8X6SPF3_TRICX</name>
<reference evidence="1" key="1">
    <citation type="submission" date="2020-08" db="EMBL/GenBank/DDBJ databases">
        <title>Multicomponent nature underlies the extraordinary mechanical properties of spider dragline silk.</title>
        <authorList>
            <person name="Kono N."/>
            <person name="Nakamura H."/>
            <person name="Mori M."/>
            <person name="Yoshida Y."/>
            <person name="Ohtoshi R."/>
            <person name="Malay A.D."/>
            <person name="Moran D.A.P."/>
            <person name="Tomita M."/>
            <person name="Numata K."/>
            <person name="Arakawa K."/>
        </authorList>
    </citation>
    <scope>NUCLEOTIDE SEQUENCE</scope>
</reference>
<sequence length="136" mass="15664">MTCIAERLHTSLSNLMLHTIKNSHWRHSLQYSEEHKHWTSHQWSHILLSDESRFSQSNDSQNQLLCRKVGIGFIPLTYGYYVKERTELSISTVDLLPEIVIVMKLSSHTCLSSEVPLFKTLFLSTTIHARTGLLAL</sequence>
<dbReference type="Gene3D" id="3.30.420.10">
    <property type="entry name" value="Ribonuclease H-like superfamily/Ribonuclease H"/>
    <property type="match status" value="1"/>
</dbReference>
<proteinExistence type="predicted"/>
<dbReference type="GO" id="GO:0003676">
    <property type="term" value="F:nucleic acid binding"/>
    <property type="evidence" value="ECO:0007669"/>
    <property type="project" value="InterPro"/>
</dbReference>
<gene>
    <name evidence="1" type="ORF">TNCV_3518771</name>
</gene>
<dbReference type="AlphaFoldDB" id="A0A8X6SPF3"/>
<dbReference type="InterPro" id="IPR036397">
    <property type="entry name" value="RNaseH_sf"/>
</dbReference>
<dbReference type="Proteomes" id="UP000887159">
    <property type="component" value="Unassembled WGS sequence"/>
</dbReference>
<evidence type="ECO:0000313" key="2">
    <source>
        <dbReference type="Proteomes" id="UP000887159"/>
    </source>
</evidence>
<evidence type="ECO:0000313" key="1">
    <source>
        <dbReference type="EMBL" id="GFY17522.1"/>
    </source>
</evidence>
<organism evidence="1 2">
    <name type="scientific">Trichonephila clavipes</name>
    <name type="common">Golden silk orbweaver</name>
    <name type="synonym">Nephila clavipes</name>
    <dbReference type="NCBI Taxonomy" id="2585209"/>
    <lineage>
        <taxon>Eukaryota</taxon>
        <taxon>Metazoa</taxon>
        <taxon>Ecdysozoa</taxon>
        <taxon>Arthropoda</taxon>
        <taxon>Chelicerata</taxon>
        <taxon>Arachnida</taxon>
        <taxon>Araneae</taxon>
        <taxon>Araneomorphae</taxon>
        <taxon>Entelegynae</taxon>
        <taxon>Araneoidea</taxon>
        <taxon>Nephilidae</taxon>
        <taxon>Trichonephila</taxon>
    </lineage>
</organism>